<feature type="region of interest" description="Disordered" evidence="1">
    <location>
        <begin position="152"/>
        <end position="185"/>
    </location>
</feature>
<feature type="compositionally biased region" description="Basic and acidic residues" evidence="1">
    <location>
        <begin position="160"/>
        <end position="185"/>
    </location>
</feature>
<accession>A0A176VWN0</accession>
<protein>
    <submittedName>
        <fullName evidence="2">Uncharacterized protein</fullName>
    </submittedName>
</protein>
<reference evidence="2" key="1">
    <citation type="submission" date="2016-03" db="EMBL/GenBank/DDBJ databases">
        <title>Mechanisms controlling the formation of the plant cell surface in tip-growing cells are functionally conserved among land plants.</title>
        <authorList>
            <person name="Honkanen S."/>
            <person name="Jones V.A."/>
            <person name="Morieri G."/>
            <person name="Champion C."/>
            <person name="Hetherington A.J."/>
            <person name="Kelly S."/>
            <person name="Saint-Marcoux D."/>
            <person name="Proust H."/>
            <person name="Prescott H."/>
            <person name="Dolan L."/>
        </authorList>
    </citation>
    <scope>NUCLEOTIDE SEQUENCE [LARGE SCALE GENOMIC DNA]</scope>
    <source>
        <tissue evidence="2">Whole gametophyte</tissue>
    </source>
</reference>
<comment type="caution">
    <text evidence="2">The sequence shown here is derived from an EMBL/GenBank/DDBJ whole genome shotgun (WGS) entry which is preliminary data.</text>
</comment>
<gene>
    <name evidence="2" type="ORF">AXG93_2415s1350</name>
</gene>
<feature type="region of interest" description="Disordered" evidence="1">
    <location>
        <begin position="216"/>
        <end position="254"/>
    </location>
</feature>
<feature type="region of interest" description="Disordered" evidence="1">
    <location>
        <begin position="1"/>
        <end position="20"/>
    </location>
</feature>
<sequence length="254" mass="27999">MGWSVIDKHGEKEEEREGGREKFVCRTTYEQYGRWSGVERSGNWSPQQNGLGWLLEYREEEEEEADNFGESCIRARVDDELSNAFGTGRTSKGYPFARSAMMTNEKGRQDKARSQQAKDGVVGLGEKSVGTGARTLFAKRGGSLWVRESSAWTEAQLGSSEERGPKSRSTGREGEGRAEQGSEAKGMCDHWTVVEPVAKCSGGFRDFLCGDTVIDGKGMSSRSTGSPPEWALRGQNKEAKAEHGCFSVSDGWDR</sequence>
<evidence type="ECO:0000313" key="3">
    <source>
        <dbReference type="Proteomes" id="UP000077202"/>
    </source>
</evidence>
<dbReference type="AlphaFoldDB" id="A0A176VWN0"/>
<evidence type="ECO:0000313" key="2">
    <source>
        <dbReference type="EMBL" id="OAE24555.1"/>
    </source>
</evidence>
<dbReference type="Proteomes" id="UP000077202">
    <property type="component" value="Unassembled WGS sequence"/>
</dbReference>
<evidence type="ECO:0000256" key="1">
    <source>
        <dbReference type="SAM" id="MobiDB-lite"/>
    </source>
</evidence>
<proteinExistence type="predicted"/>
<keyword evidence="3" id="KW-1185">Reference proteome</keyword>
<feature type="region of interest" description="Disordered" evidence="1">
    <location>
        <begin position="104"/>
        <end position="125"/>
    </location>
</feature>
<organism evidence="2 3">
    <name type="scientific">Marchantia polymorpha subsp. ruderalis</name>
    <dbReference type="NCBI Taxonomy" id="1480154"/>
    <lineage>
        <taxon>Eukaryota</taxon>
        <taxon>Viridiplantae</taxon>
        <taxon>Streptophyta</taxon>
        <taxon>Embryophyta</taxon>
        <taxon>Marchantiophyta</taxon>
        <taxon>Marchantiopsida</taxon>
        <taxon>Marchantiidae</taxon>
        <taxon>Marchantiales</taxon>
        <taxon>Marchantiaceae</taxon>
        <taxon>Marchantia</taxon>
    </lineage>
</organism>
<name>A0A176VWN0_MARPO</name>
<dbReference type="EMBL" id="LVLJ01002571">
    <property type="protein sequence ID" value="OAE24555.1"/>
    <property type="molecule type" value="Genomic_DNA"/>
</dbReference>